<dbReference type="SUPFAM" id="SSF48008">
    <property type="entry name" value="GntR ligand-binding domain-like"/>
    <property type="match status" value="1"/>
</dbReference>
<dbReference type="InterPro" id="IPR036390">
    <property type="entry name" value="WH_DNA-bd_sf"/>
</dbReference>
<dbReference type="Gene3D" id="1.20.120.530">
    <property type="entry name" value="GntR ligand-binding domain-like"/>
    <property type="match status" value="1"/>
</dbReference>
<keyword evidence="2" id="KW-0238">DNA-binding</keyword>
<evidence type="ECO:0000256" key="1">
    <source>
        <dbReference type="ARBA" id="ARBA00023015"/>
    </source>
</evidence>
<dbReference type="CDD" id="cd07377">
    <property type="entry name" value="WHTH_GntR"/>
    <property type="match status" value="1"/>
</dbReference>
<dbReference type="SUPFAM" id="SSF46785">
    <property type="entry name" value="Winged helix' DNA-binding domain"/>
    <property type="match status" value="1"/>
</dbReference>
<dbReference type="Proteomes" id="UP000829542">
    <property type="component" value="Chromosome"/>
</dbReference>
<keyword evidence="6" id="KW-1185">Reference proteome</keyword>
<evidence type="ECO:0000256" key="2">
    <source>
        <dbReference type="ARBA" id="ARBA00023125"/>
    </source>
</evidence>
<sequence length="240" mass="27494">MNSLSNKKIEEVAISGDKKTILDMTLRKRIINLELAPGAVLDEVSLSQEFGVSRSPVREVMRQLAAEGYLELEVNRPARVTAMNYQSLRAFFLAAPLIYIATTQLAVINATDDDIASLKVIQQKFTKAMAENNTEDRVFYNDQFHLKIGEIARNPYLMPTLKRLLIDHARLAKTFYKSPETTEMNHDMELAVHQHDLIIQAIEFKDVKRAEMLINEHWDLSRRRMADYVMPEAVVVSMDI</sequence>
<dbReference type="PANTHER" id="PTHR43537">
    <property type="entry name" value="TRANSCRIPTIONAL REGULATOR, GNTR FAMILY"/>
    <property type="match status" value="1"/>
</dbReference>
<dbReference type="EMBL" id="CP093379">
    <property type="protein sequence ID" value="UNM96760.1"/>
    <property type="molecule type" value="Genomic_DNA"/>
</dbReference>
<dbReference type="RefSeq" id="WP_242150953.1">
    <property type="nucleotide sequence ID" value="NZ_CP093379.1"/>
</dbReference>
<evidence type="ECO:0000313" key="6">
    <source>
        <dbReference type="Proteomes" id="UP000829542"/>
    </source>
</evidence>
<evidence type="ECO:0000256" key="3">
    <source>
        <dbReference type="ARBA" id="ARBA00023163"/>
    </source>
</evidence>
<dbReference type="SMART" id="SM00895">
    <property type="entry name" value="FCD"/>
    <property type="match status" value="1"/>
</dbReference>
<name>A0ABY3X4D8_9GAMM</name>
<accession>A0ABY3X4D8</accession>
<dbReference type="PRINTS" id="PR00035">
    <property type="entry name" value="HTHGNTR"/>
</dbReference>
<evidence type="ECO:0000313" key="5">
    <source>
        <dbReference type="EMBL" id="UNM96760.1"/>
    </source>
</evidence>
<dbReference type="InterPro" id="IPR008920">
    <property type="entry name" value="TF_FadR/GntR_C"/>
</dbReference>
<dbReference type="SMART" id="SM00345">
    <property type="entry name" value="HTH_GNTR"/>
    <property type="match status" value="1"/>
</dbReference>
<evidence type="ECO:0000259" key="4">
    <source>
        <dbReference type="PROSITE" id="PS50949"/>
    </source>
</evidence>
<dbReference type="Pfam" id="PF07729">
    <property type="entry name" value="FCD"/>
    <property type="match status" value="1"/>
</dbReference>
<dbReference type="Gene3D" id="1.10.10.10">
    <property type="entry name" value="Winged helix-like DNA-binding domain superfamily/Winged helix DNA-binding domain"/>
    <property type="match status" value="1"/>
</dbReference>
<dbReference type="Pfam" id="PF00392">
    <property type="entry name" value="GntR"/>
    <property type="match status" value="1"/>
</dbReference>
<keyword evidence="3" id="KW-0804">Transcription</keyword>
<dbReference type="InterPro" id="IPR036388">
    <property type="entry name" value="WH-like_DNA-bd_sf"/>
</dbReference>
<dbReference type="InterPro" id="IPR011711">
    <property type="entry name" value="GntR_C"/>
</dbReference>
<keyword evidence="1" id="KW-0805">Transcription regulation</keyword>
<protein>
    <submittedName>
        <fullName evidence="5">GntR family transcriptional regulator</fullName>
    </submittedName>
</protein>
<reference evidence="5 6" key="1">
    <citation type="submission" date="2022-03" db="EMBL/GenBank/DDBJ databases">
        <title>Ignatzschineria rhizosphaerae HR5S32.</title>
        <authorList>
            <person name="Sun J.Q."/>
            <person name="Feng J.Y."/>
        </authorList>
    </citation>
    <scope>NUCLEOTIDE SEQUENCE [LARGE SCALE GENOMIC DNA]</scope>
    <source>
        <strain evidence="5 6">HR5S32</strain>
    </source>
</reference>
<proteinExistence type="predicted"/>
<dbReference type="InterPro" id="IPR000524">
    <property type="entry name" value="Tscrpt_reg_HTH_GntR"/>
</dbReference>
<organism evidence="5 6">
    <name type="scientific">Ignatzschineria rhizosphaerae</name>
    <dbReference type="NCBI Taxonomy" id="2923279"/>
    <lineage>
        <taxon>Bacteria</taxon>
        <taxon>Pseudomonadati</taxon>
        <taxon>Pseudomonadota</taxon>
        <taxon>Gammaproteobacteria</taxon>
        <taxon>Cardiobacteriales</taxon>
        <taxon>Ignatzschineriaceae</taxon>
        <taxon>Ignatzschineria</taxon>
    </lineage>
</organism>
<dbReference type="PANTHER" id="PTHR43537:SF53">
    <property type="entry name" value="HTH-TYPE TRANSCRIPTIONAL REPRESSOR NANR"/>
    <property type="match status" value="1"/>
</dbReference>
<gene>
    <name evidence="5" type="ORF">MMG00_02575</name>
</gene>
<feature type="domain" description="HTH gntR-type" evidence="4">
    <location>
        <begin position="16"/>
        <end position="83"/>
    </location>
</feature>
<dbReference type="PROSITE" id="PS50949">
    <property type="entry name" value="HTH_GNTR"/>
    <property type="match status" value="1"/>
</dbReference>